<evidence type="ECO:0000313" key="2">
    <source>
        <dbReference type="Proteomes" id="UP000189229"/>
    </source>
</evidence>
<proteinExistence type="predicted"/>
<dbReference type="AlphaFoldDB" id="A0A1V3WYJ3"/>
<reference evidence="1 2" key="1">
    <citation type="submission" date="2017-02" db="EMBL/GenBank/DDBJ databases">
        <title>Complete genome sequences of Mycobacterium kansasii strains isolated from rhesus macaques.</title>
        <authorList>
            <person name="Panda A."/>
            <person name="Nagaraj S."/>
            <person name="Zhao X."/>
            <person name="Tettelin H."/>
            <person name="Detolla L.J."/>
        </authorList>
    </citation>
    <scope>NUCLEOTIDE SEQUENCE [LARGE SCALE GENOMIC DNA]</scope>
    <source>
        <strain evidence="1 2">11-3813</strain>
    </source>
</reference>
<accession>A0A1V3WYJ3</accession>
<organism evidence="1 2">
    <name type="scientific">Mycobacterium kansasii</name>
    <dbReference type="NCBI Taxonomy" id="1768"/>
    <lineage>
        <taxon>Bacteria</taxon>
        <taxon>Bacillati</taxon>
        <taxon>Actinomycetota</taxon>
        <taxon>Actinomycetes</taxon>
        <taxon>Mycobacteriales</taxon>
        <taxon>Mycobacteriaceae</taxon>
        <taxon>Mycobacterium</taxon>
    </lineage>
</organism>
<dbReference type="EMBL" id="MVBM01000005">
    <property type="protein sequence ID" value="OOK72054.1"/>
    <property type="molecule type" value="Genomic_DNA"/>
</dbReference>
<sequence>MVIDAAPGSELAHWLQRGGVTAAIIRPDRTVLRAGRRLSGLCDAVPRFVLSGNSDSADGERR</sequence>
<protein>
    <submittedName>
        <fullName evidence="1">Monooxygenase, FAD-binding domain protein</fullName>
    </submittedName>
</protein>
<dbReference type="Proteomes" id="UP000189229">
    <property type="component" value="Unassembled WGS sequence"/>
</dbReference>
<dbReference type="GO" id="GO:0004497">
    <property type="term" value="F:monooxygenase activity"/>
    <property type="evidence" value="ECO:0007669"/>
    <property type="project" value="UniProtKB-KW"/>
</dbReference>
<evidence type="ECO:0000313" key="1">
    <source>
        <dbReference type="EMBL" id="OOK72054.1"/>
    </source>
</evidence>
<comment type="caution">
    <text evidence="1">The sequence shown here is derived from an EMBL/GenBank/DDBJ whole genome shotgun (WGS) entry which is preliminary data.</text>
</comment>
<keyword evidence="1" id="KW-0560">Oxidoreductase</keyword>
<keyword evidence="1" id="KW-0503">Monooxygenase</keyword>
<name>A0A1V3WYJ3_MYCKA</name>
<gene>
    <name evidence="1" type="ORF">BZL30_5753</name>
</gene>